<keyword evidence="1" id="KW-0732">Signal</keyword>
<dbReference type="AlphaFoldDB" id="A0A927B2V0"/>
<feature type="signal peptide" evidence="1">
    <location>
        <begin position="1"/>
        <end position="23"/>
    </location>
</feature>
<organism evidence="2 3">
    <name type="scientific">Spirosoma validum</name>
    <dbReference type="NCBI Taxonomy" id="2771355"/>
    <lineage>
        <taxon>Bacteria</taxon>
        <taxon>Pseudomonadati</taxon>
        <taxon>Bacteroidota</taxon>
        <taxon>Cytophagia</taxon>
        <taxon>Cytophagales</taxon>
        <taxon>Cytophagaceae</taxon>
        <taxon>Spirosoma</taxon>
    </lineage>
</organism>
<feature type="chain" id="PRO_5037042518" evidence="1">
    <location>
        <begin position="24"/>
        <end position="355"/>
    </location>
</feature>
<evidence type="ECO:0000313" key="3">
    <source>
        <dbReference type="Proteomes" id="UP000653797"/>
    </source>
</evidence>
<comment type="caution">
    <text evidence="2">The sequence shown here is derived from an EMBL/GenBank/DDBJ whole genome shotgun (WGS) entry which is preliminary data.</text>
</comment>
<dbReference type="InterPro" id="IPR011045">
    <property type="entry name" value="N2O_reductase_N"/>
</dbReference>
<proteinExistence type="predicted"/>
<name>A0A927B2V0_9BACT</name>
<evidence type="ECO:0000256" key="1">
    <source>
        <dbReference type="SAM" id="SignalP"/>
    </source>
</evidence>
<reference evidence="2" key="1">
    <citation type="submission" date="2020-09" db="EMBL/GenBank/DDBJ databases">
        <authorList>
            <person name="Kim M.K."/>
        </authorList>
    </citation>
    <scope>NUCLEOTIDE SEQUENCE</scope>
    <source>
        <strain evidence="2">BT704</strain>
    </source>
</reference>
<accession>A0A927B2V0</accession>
<dbReference type="RefSeq" id="WP_191040209.1">
    <property type="nucleotide sequence ID" value="NZ_JACXAA010000006.1"/>
</dbReference>
<dbReference type="PANTHER" id="PTHR47197">
    <property type="entry name" value="PROTEIN NIRF"/>
    <property type="match status" value="1"/>
</dbReference>
<sequence length="355" mass="38382">MKKQLTKGIALSLLALIVWNCKTSDPEPSLYDTGVYIINQGNFSSNNGTLSYLPRTSNTVLTNIFVQANADLKISGGVQDYTEVNGKGLLLVDNTTPGQDKVEIVESGTFKTRTTLKTPDIENPRRVVQAGLNKAYVSCWDVSGDFSAGTFFKDPGYIAVVDLNSGTVTKKIAAVKGVEAMVVAGNEVFAGSVSYSGDKTLAVINTETNEVKERISTLFSTAPQPIALDADGNLWVLAGKEMIQMVVSTRAISKRITLPATPTAVALSRDKRTFFYSASNRTYKFSINETTASTANLVFNRAFSALGVDPLTGRLYGSQYPALYTQAGYVIRYEETGALVDSVRAEIAPSGFYFR</sequence>
<dbReference type="Pfam" id="PF16819">
    <property type="entry name" value="DUF5074"/>
    <property type="match status" value="1"/>
</dbReference>
<gene>
    <name evidence="2" type="ORF">IC230_16790</name>
</gene>
<dbReference type="InterPro" id="IPR051200">
    <property type="entry name" value="Host-pathogen_enzymatic-act"/>
</dbReference>
<dbReference type="Gene3D" id="2.130.10.10">
    <property type="entry name" value="YVTN repeat-like/Quinoprotein amine dehydrogenase"/>
    <property type="match status" value="1"/>
</dbReference>
<dbReference type="Proteomes" id="UP000653797">
    <property type="component" value="Unassembled WGS sequence"/>
</dbReference>
<dbReference type="InterPro" id="IPR031815">
    <property type="entry name" value="DUF5074"/>
</dbReference>
<dbReference type="PANTHER" id="PTHR47197:SF3">
    <property type="entry name" value="DIHYDRO-HEME D1 DEHYDROGENASE"/>
    <property type="match status" value="1"/>
</dbReference>
<dbReference type="SUPFAM" id="SSF50974">
    <property type="entry name" value="Nitrous oxide reductase, N-terminal domain"/>
    <property type="match status" value="1"/>
</dbReference>
<evidence type="ECO:0000313" key="2">
    <source>
        <dbReference type="EMBL" id="MBD2754566.1"/>
    </source>
</evidence>
<dbReference type="InterPro" id="IPR015943">
    <property type="entry name" value="WD40/YVTN_repeat-like_dom_sf"/>
</dbReference>
<dbReference type="EMBL" id="JACXAA010000006">
    <property type="protein sequence ID" value="MBD2754566.1"/>
    <property type="molecule type" value="Genomic_DNA"/>
</dbReference>
<protein>
    <submittedName>
        <fullName evidence="2">DUF5074 domain-containing protein</fullName>
    </submittedName>
</protein>
<keyword evidence="3" id="KW-1185">Reference proteome</keyword>